<feature type="domain" description="VWFA" evidence="11">
    <location>
        <begin position="44"/>
        <end position="215"/>
    </location>
</feature>
<keyword evidence="1 6" id="KW-0245">EGF-like domain</keyword>
<dbReference type="GO" id="GO:0045197">
    <property type="term" value="P:establishment or maintenance of epithelial cell apical/basal polarity"/>
    <property type="evidence" value="ECO:0007669"/>
    <property type="project" value="TreeGrafter"/>
</dbReference>
<feature type="domain" description="EGF-like" evidence="9">
    <location>
        <begin position="1178"/>
        <end position="1214"/>
    </location>
</feature>
<feature type="domain" description="EGF-like" evidence="9">
    <location>
        <begin position="1292"/>
        <end position="1328"/>
    </location>
</feature>
<dbReference type="Pfam" id="PF02494">
    <property type="entry name" value="HYR"/>
    <property type="match status" value="2"/>
</dbReference>
<keyword evidence="3" id="KW-0677">Repeat</keyword>
<dbReference type="OrthoDB" id="6515930at2759"/>
<dbReference type="InterPro" id="IPR001881">
    <property type="entry name" value="EGF-like_Ca-bd_dom"/>
</dbReference>
<evidence type="ECO:0000256" key="4">
    <source>
        <dbReference type="ARBA" id="ARBA00023157"/>
    </source>
</evidence>
<dbReference type="FunFam" id="2.10.50.10:FF:000018">
    <property type="entry name" value="Sushi, von Willebrand factor type A, EGF and pentraxin domain-containing 1"/>
    <property type="match status" value="1"/>
</dbReference>
<dbReference type="SUPFAM" id="SSF57603">
    <property type="entry name" value="FnI-like domain"/>
    <property type="match status" value="1"/>
</dbReference>
<feature type="disulfide bond" evidence="6">
    <location>
        <begin position="1166"/>
        <end position="1175"/>
    </location>
</feature>
<dbReference type="InterPro" id="IPR013032">
    <property type="entry name" value="EGF-like_CS"/>
</dbReference>
<dbReference type="Pfam" id="PF12661">
    <property type="entry name" value="hEGF"/>
    <property type="match status" value="2"/>
</dbReference>
<dbReference type="InterPro" id="IPR011641">
    <property type="entry name" value="Tyr-kin_ephrin_A/B_rcpt-like"/>
</dbReference>
<dbReference type="PRINTS" id="PR00010">
    <property type="entry name" value="EGFBLOOD"/>
</dbReference>
<name>A0A8X6IQY6_9ARAC</name>
<feature type="domain" description="Sushi" evidence="13">
    <location>
        <begin position="406"/>
        <end position="465"/>
    </location>
</feature>
<feature type="disulfide bond" evidence="6">
    <location>
        <begin position="1242"/>
        <end position="1251"/>
    </location>
</feature>
<gene>
    <name evidence="15" type="primary">Svep1</name>
    <name evidence="15" type="ORF">TNIN_370731</name>
</gene>
<accession>A0A8X6IQY6</accession>
<dbReference type="SUPFAM" id="SSF57535">
    <property type="entry name" value="Complement control module/SCR domain"/>
    <property type="match status" value="3"/>
</dbReference>
<dbReference type="Pfam" id="PF00093">
    <property type="entry name" value="VWC"/>
    <property type="match status" value="1"/>
</dbReference>
<dbReference type="CDD" id="cd01450">
    <property type="entry name" value="vWFA_subfamily_ECM"/>
    <property type="match status" value="1"/>
</dbReference>
<dbReference type="PROSITE" id="PS51828">
    <property type="entry name" value="PTX_2"/>
    <property type="match status" value="1"/>
</dbReference>
<dbReference type="Pfam" id="PF00084">
    <property type="entry name" value="Sushi"/>
    <property type="match status" value="1"/>
</dbReference>
<dbReference type="PROSITE" id="PS01208">
    <property type="entry name" value="VWFC_1"/>
    <property type="match status" value="1"/>
</dbReference>
<dbReference type="SMART" id="SM00032">
    <property type="entry name" value="CCP"/>
    <property type="match status" value="4"/>
</dbReference>
<dbReference type="InterPro" id="IPR000742">
    <property type="entry name" value="EGF"/>
</dbReference>
<sequence>MKFQTIVSTIVLLVVAAQCDRVIIEEKLGIFLGTLETYSLTPNAVVFVVDESGSIGAETYQAVKLFTQLIARRFSVSHEHSRIAIVSFANVTKTHANYIQDVDGNNMCTLLKVIKNMDYAAAYTHTSLGMALARDILAQARPNANKIIILITDGASTSGYSPVEISRQLKANGVIIFAVGVAQVNTDEVEAVASSKDHIYILKDFDYIKSINGYLKKETNEVSWDYTPDHFMCDSFCENKTNCCDFHAKCYCGTRGGDYECVCDAGYQGTGHRHQCKMCSKGTYKSSIGKQPCEKCPEHSTTPGEGSISFDDCKCEIGYEKIGKSCQPIKCAHLESPDGGLLIPTNCSDTFGSKCSLRCKEGFCPFSCHLASANPLILPWNRSPLPTRQCLETGKWTGEDFFCEKMRCPVLDSPLHGKDNCSGLHFVFATTCQFDCEAGYELKGSRLRTCLVDGTWTGSQTHCEEIKCEPLKHNMQLKVKPEKCSSQRMPFRSKCRYYCTQGYSLISKNKPYDGINECLANKTWSGISHKISCADTSPPNITCPKSIVTTTDPSKATATITWEEANADDNVFVSTVSIRTPPFIRKPPYSFPINVTKVVYEAYDSSNHSSTCSFTVTVLDKEPPKVLYCPDNIEVYHPHKTSIPVHWKEPEFWDNSGQLSAFINNRKSGDGFSWGEASIVFYNVSDPSGNQASCVFTVKVKLYPCEPFPVPANGVATCDDWQEGRICSIFCVDGYTFASKKKIPSTYECMSKGVNESIWAPFLSKNPKFKFPPPDCMIRQKRNSVNASYHLDYKVDTCDPVLLKKMKEEFIKTLKNFFVAKVICPTPVCKPGRVNVTCTHPHHKVKRSLDAQKAVLTVQFNLEMHPDEDEELIESTSEVPHIGKNQTKWTDSLRGKIESFATEKVREVYKVDSIESPEIHYQIDMICSLGQIKSNDSCVDCPPGTFKDDLTDACVDCPFATYQDKAKSFSCLPCPRGYATYETRSKSISDCKAPCQPGTYSRTTFEPCHLCPMNMYQEHSGRKECLKCLNDLLTWRVGANSSKECAAPCKPGTYSDTGLEPCHLCDLGFYQNSSQQKTCEVCPLGTTTKNKGSLAMEECKKINPCEELHPCSNVSTCIPLERSYTCACPFGVFGKHCEHSIDFCESNSCVNGGTCITALESYKCVCPVGFLGLNCEVNIDDCRENPCSNNGECVDLINDSKCVCQPGYTGSRCQVNILDCSSDSCQNGGTCFDKENGYRCCCPEGYVGRNCERERNPCDEVFCENGGTCTSNAKEYECICKTGFEGDHCEVTKDECLNYDCFNNGSCTSKDNHPICECYEGFTGAHCEEVIVPEYVLGFQTPTTSNYVKLENTKLLYAITISFFMRTDLIAPERRPTVLSYSHFDKDKQQLIDNALTLFDINKIVLYLHGEMLHTGYVANSDANWHHYAVSWEGKDGKWSFYVDGQSFVSGSGVGYGKHFWPGFFVLGQEQDSLGDTFSMSEAFAGEISEFNVWNYGLSEEEIRQVSSSCGIVGNVLPWQTALNHVHGSVTISKNSQLCKDLGSCSEKQCHCFHSTEKTANVCKHLVQSCDPNPCAHRQTCTTNASQSYCKCDAGYEGKFCEYDLIECLINNGGCSHICIDTQGSYKCECPEGMLLSSDGRLCLDIGFCKVGQKIYLDGEKWLSDCHNCECDQGNVQCLEIQCAETKCAPEENWVHLPGECCPKCTSYSFCFLSHNNTLSAFDSSSIDITNVCDFTLIEDCVHGLFSVQLESNPRTNHRNLIIYHNCQQLRLSQEGESSINNDSIDLPFKNEEFHVQQRNESIDIWSQSGLYLHWNMEEILLAAPIQIANRLCGLCGNFQNHHMKKNTQYKYIKGSSLEKQECIVQKEDPEILKSHQPSIFAERSLFQYLTIFTALYILMLF</sequence>
<feature type="domain" description="Pentraxin (PTX)" evidence="14">
    <location>
        <begin position="1333"/>
        <end position="1539"/>
    </location>
</feature>
<dbReference type="Pfam" id="PF00354">
    <property type="entry name" value="Pentaxin"/>
    <property type="match status" value="1"/>
</dbReference>
<feature type="disulfide bond" evidence="6">
    <location>
        <begin position="1318"/>
        <end position="1327"/>
    </location>
</feature>
<feature type="domain" description="VWFC" evidence="10">
    <location>
        <begin position="1647"/>
        <end position="1706"/>
    </location>
</feature>
<dbReference type="InterPro" id="IPR001846">
    <property type="entry name" value="VWF_type-D"/>
</dbReference>
<dbReference type="InterPro" id="IPR001007">
    <property type="entry name" value="VWF_dom"/>
</dbReference>
<evidence type="ECO:0000313" key="16">
    <source>
        <dbReference type="Proteomes" id="UP000886998"/>
    </source>
</evidence>
<dbReference type="InterPro" id="IPR000436">
    <property type="entry name" value="Sushi_SCR_CCP_dom"/>
</dbReference>
<dbReference type="Gene3D" id="2.10.25.10">
    <property type="entry name" value="Laminin"/>
    <property type="match status" value="8"/>
</dbReference>
<feature type="domain" description="HYR" evidence="12">
    <location>
        <begin position="534"/>
        <end position="618"/>
    </location>
</feature>
<dbReference type="GO" id="GO:0005509">
    <property type="term" value="F:calcium ion binding"/>
    <property type="evidence" value="ECO:0007669"/>
    <property type="project" value="InterPro"/>
</dbReference>
<protein>
    <submittedName>
        <fullName evidence="15">Sushi, von Willebrand factor type A, EGF and pentraxin domain-containing protein 1</fullName>
    </submittedName>
</protein>
<dbReference type="PROSITE" id="PS01186">
    <property type="entry name" value="EGF_2"/>
    <property type="match status" value="6"/>
</dbReference>
<comment type="caution">
    <text evidence="15">The sequence shown here is derived from an EMBL/GenBank/DDBJ whole genome shotgun (WGS) entry which is preliminary data.</text>
</comment>
<evidence type="ECO:0000256" key="7">
    <source>
        <dbReference type="PROSITE-ProRule" id="PRU00302"/>
    </source>
</evidence>
<dbReference type="Gene3D" id="2.60.120.200">
    <property type="match status" value="1"/>
</dbReference>
<dbReference type="Pfam" id="PF07699">
    <property type="entry name" value="Ephrin_rec_like"/>
    <property type="match status" value="4"/>
</dbReference>
<dbReference type="SUPFAM" id="SSF49899">
    <property type="entry name" value="Concanavalin A-like lectins/glucanases"/>
    <property type="match status" value="1"/>
</dbReference>
<dbReference type="PANTHER" id="PTHR24049:SF22">
    <property type="entry name" value="DROSOPHILA CRUMBS HOMOLOG"/>
    <property type="match status" value="1"/>
</dbReference>
<reference evidence="15" key="1">
    <citation type="submission" date="2020-08" db="EMBL/GenBank/DDBJ databases">
        <title>Multicomponent nature underlies the extraordinary mechanical properties of spider dragline silk.</title>
        <authorList>
            <person name="Kono N."/>
            <person name="Nakamura H."/>
            <person name="Mori M."/>
            <person name="Yoshida Y."/>
            <person name="Ohtoshi R."/>
            <person name="Malay A.D."/>
            <person name="Moran D.A.P."/>
            <person name="Tomita M."/>
            <person name="Numata K."/>
            <person name="Arakawa K."/>
        </authorList>
    </citation>
    <scope>NUCLEOTIDE SEQUENCE</scope>
</reference>
<organism evidence="15 16">
    <name type="scientific">Trichonephila inaurata madagascariensis</name>
    <dbReference type="NCBI Taxonomy" id="2747483"/>
    <lineage>
        <taxon>Eukaryota</taxon>
        <taxon>Metazoa</taxon>
        <taxon>Ecdysozoa</taxon>
        <taxon>Arthropoda</taxon>
        <taxon>Chelicerata</taxon>
        <taxon>Arachnida</taxon>
        <taxon>Araneae</taxon>
        <taxon>Araneomorphae</taxon>
        <taxon>Entelegynae</taxon>
        <taxon>Araneoidea</taxon>
        <taxon>Nephilidae</taxon>
        <taxon>Trichonephila</taxon>
        <taxon>Trichonephila inaurata</taxon>
    </lineage>
</organism>
<keyword evidence="7" id="KW-0768">Sushi</keyword>
<evidence type="ECO:0000259" key="14">
    <source>
        <dbReference type="PROSITE" id="PS51828"/>
    </source>
</evidence>
<evidence type="ECO:0000259" key="13">
    <source>
        <dbReference type="PROSITE" id="PS50923"/>
    </source>
</evidence>
<dbReference type="FunFam" id="2.10.25.10:FF:000004">
    <property type="entry name" value="Neurogenic locus notch 1"/>
    <property type="match status" value="1"/>
</dbReference>
<feature type="chain" id="PRO_5036489456" evidence="8">
    <location>
        <begin position="20"/>
        <end position="1902"/>
    </location>
</feature>
<dbReference type="PROSITE" id="PS50026">
    <property type="entry name" value="EGF_3"/>
    <property type="match status" value="7"/>
</dbReference>
<dbReference type="SMART" id="SM00181">
    <property type="entry name" value="EGF"/>
    <property type="match status" value="11"/>
</dbReference>
<dbReference type="SMART" id="SM00327">
    <property type="entry name" value="VWA"/>
    <property type="match status" value="1"/>
</dbReference>
<dbReference type="SMART" id="SM00179">
    <property type="entry name" value="EGF_CA"/>
    <property type="match status" value="7"/>
</dbReference>
<dbReference type="SMART" id="SM01411">
    <property type="entry name" value="Ephrin_rec_like"/>
    <property type="match status" value="4"/>
</dbReference>
<dbReference type="GO" id="GO:0005886">
    <property type="term" value="C:plasma membrane"/>
    <property type="evidence" value="ECO:0007669"/>
    <property type="project" value="UniProtKB-ARBA"/>
</dbReference>
<dbReference type="InterPro" id="IPR003410">
    <property type="entry name" value="HYR_dom"/>
</dbReference>
<dbReference type="InterPro" id="IPR035976">
    <property type="entry name" value="Sushi/SCR/CCP_sf"/>
</dbReference>
<keyword evidence="16" id="KW-1185">Reference proteome</keyword>
<feature type="domain" description="EGF-like" evidence="9">
    <location>
        <begin position="1101"/>
        <end position="1138"/>
    </location>
</feature>
<dbReference type="FunFam" id="2.10.25.10:FF:000122">
    <property type="entry name" value="Protein crumbs homolog 2"/>
    <property type="match status" value="1"/>
</dbReference>
<feature type="domain" description="EGF-like" evidence="9">
    <location>
        <begin position="1216"/>
        <end position="1252"/>
    </location>
</feature>
<feature type="disulfide bond" evidence="7">
    <location>
        <begin position="436"/>
        <end position="463"/>
    </location>
</feature>
<dbReference type="SUPFAM" id="SSF57184">
    <property type="entry name" value="Growth factor receptor domain"/>
    <property type="match status" value="2"/>
</dbReference>
<feature type="disulfide bond" evidence="6">
    <location>
        <begin position="1280"/>
        <end position="1289"/>
    </location>
</feature>
<dbReference type="EMBL" id="BMAV01026842">
    <property type="protein sequence ID" value="GFS53867.1"/>
    <property type="molecule type" value="Genomic_DNA"/>
</dbReference>
<dbReference type="CDD" id="cd00033">
    <property type="entry name" value="CCP"/>
    <property type="match status" value="2"/>
</dbReference>
<dbReference type="Gene3D" id="2.10.50.10">
    <property type="entry name" value="Tumor Necrosis Factor Receptor, subunit A, domain 2"/>
    <property type="match status" value="3"/>
</dbReference>
<evidence type="ECO:0000259" key="11">
    <source>
        <dbReference type="PROSITE" id="PS50234"/>
    </source>
</evidence>
<dbReference type="InterPro" id="IPR009030">
    <property type="entry name" value="Growth_fac_rcpt_cys_sf"/>
</dbReference>
<evidence type="ECO:0000259" key="10">
    <source>
        <dbReference type="PROSITE" id="PS50184"/>
    </source>
</evidence>
<dbReference type="Gene3D" id="3.40.50.410">
    <property type="entry name" value="von Willebrand factor, type A domain"/>
    <property type="match status" value="1"/>
</dbReference>
<dbReference type="SUPFAM" id="SSF57196">
    <property type="entry name" value="EGF/Laminin"/>
    <property type="match status" value="4"/>
</dbReference>
<feature type="disulfide bond" evidence="6">
    <location>
        <begin position="1128"/>
        <end position="1137"/>
    </location>
</feature>
<evidence type="ECO:0000256" key="8">
    <source>
        <dbReference type="SAM" id="SignalP"/>
    </source>
</evidence>
<dbReference type="PROSITE" id="PS00010">
    <property type="entry name" value="ASX_HYDROXYL"/>
    <property type="match status" value="2"/>
</dbReference>
<feature type="domain" description="EGF-like" evidence="9">
    <location>
        <begin position="1254"/>
        <end position="1290"/>
    </location>
</feature>
<dbReference type="SMART" id="SM00159">
    <property type="entry name" value="PTX"/>
    <property type="match status" value="1"/>
</dbReference>
<dbReference type="PANTHER" id="PTHR24049">
    <property type="entry name" value="CRUMBS FAMILY MEMBER"/>
    <property type="match status" value="1"/>
</dbReference>
<feature type="disulfide bond" evidence="6">
    <location>
        <begin position="1204"/>
        <end position="1213"/>
    </location>
</feature>
<dbReference type="PROSITE" id="PS50184">
    <property type="entry name" value="VWFC_2"/>
    <property type="match status" value="1"/>
</dbReference>
<feature type="disulfide bond" evidence="6">
    <location>
        <begin position="1592"/>
        <end position="1601"/>
    </location>
</feature>
<dbReference type="GO" id="GO:0007157">
    <property type="term" value="P:heterophilic cell-cell adhesion via plasma membrane cell adhesion molecules"/>
    <property type="evidence" value="ECO:0007669"/>
    <property type="project" value="TreeGrafter"/>
</dbReference>
<dbReference type="InterPro" id="IPR002035">
    <property type="entry name" value="VWF_A"/>
</dbReference>
<feature type="signal peptide" evidence="8">
    <location>
        <begin position="1"/>
        <end position="19"/>
    </location>
</feature>
<dbReference type="PRINTS" id="PR00895">
    <property type="entry name" value="PENTAXIN"/>
</dbReference>
<dbReference type="SMART" id="SM00214">
    <property type="entry name" value="VWC"/>
    <property type="match status" value="1"/>
</dbReference>
<evidence type="ECO:0000256" key="5">
    <source>
        <dbReference type="ARBA" id="ARBA00023180"/>
    </source>
</evidence>
<comment type="caution">
    <text evidence="6">Lacks conserved residue(s) required for the propagation of feature annotation.</text>
</comment>
<evidence type="ECO:0000256" key="3">
    <source>
        <dbReference type="ARBA" id="ARBA00022737"/>
    </source>
</evidence>
<dbReference type="InterPro" id="IPR000152">
    <property type="entry name" value="EGF-type_Asp/Asn_hydroxyl_site"/>
</dbReference>
<dbReference type="PROSITE" id="PS50825">
    <property type="entry name" value="HYR"/>
    <property type="match status" value="2"/>
</dbReference>
<dbReference type="PROSITE" id="PS50923">
    <property type="entry name" value="SUSHI"/>
    <property type="match status" value="2"/>
</dbReference>
<keyword evidence="5" id="KW-0325">Glycoprotein</keyword>
<dbReference type="FunFam" id="2.10.25.10:FF:000240">
    <property type="entry name" value="Vitamin K-dependent protein S"/>
    <property type="match status" value="1"/>
</dbReference>
<feature type="domain" description="Sushi" evidence="13">
    <location>
        <begin position="466"/>
        <end position="535"/>
    </location>
</feature>
<evidence type="ECO:0000259" key="9">
    <source>
        <dbReference type="PROSITE" id="PS50026"/>
    </source>
</evidence>
<dbReference type="GO" id="GO:0003008">
    <property type="term" value="P:system process"/>
    <property type="evidence" value="ECO:0007669"/>
    <property type="project" value="UniProtKB-ARBA"/>
</dbReference>
<dbReference type="GO" id="GO:0051240">
    <property type="term" value="P:positive regulation of multicellular organismal process"/>
    <property type="evidence" value="ECO:0007669"/>
    <property type="project" value="UniProtKB-ARBA"/>
</dbReference>
<feature type="domain" description="EGF-like" evidence="9">
    <location>
        <begin position="1566"/>
        <end position="1602"/>
    </location>
</feature>
<dbReference type="InterPro" id="IPR013320">
    <property type="entry name" value="ConA-like_dom_sf"/>
</dbReference>
<dbReference type="Proteomes" id="UP000886998">
    <property type="component" value="Unassembled WGS sequence"/>
</dbReference>
<dbReference type="SUPFAM" id="SSF53300">
    <property type="entry name" value="vWA-like"/>
    <property type="match status" value="1"/>
</dbReference>
<feature type="domain" description="EGF-like" evidence="9">
    <location>
        <begin position="1140"/>
        <end position="1176"/>
    </location>
</feature>
<dbReference type="CDD" id="cd00054">
    <property type="entry name" value="EGF_CA"/>
    <property type="match status" value="6"/>
</dbReference>
<dbReference type="Pfam" id="PF00008">
    <property type="entry name" value="EGF"/>
    <property type="match status" value="3"/>
</dbReference>
<dbReference type="FunFam" id="2.10.25.10:FF:000066">
    <property type="entry name" value="FAT atypical cadherin 4"/>
    <property type="match status" value="1"/>
</dbReference>
<dbReference type="PROSITE" id="PS50234">
    <property type="entry name" value="VWFA"/>
    <property type="match status" value="1"/>
</dbReference>
<evidence type="ECO:0000313" key="15">
    <source>
        <dbReference type="EMBL" id="GFS53867.1"/>
    </source>
</evidence>
<evidence type="ECO:0000259" key="12">
    <source>
        <dbReference type="PROSITE" id="PS50825"/>
    </source>
</evidence>
<dbReference type="InterPro" id="IPR051022">
    <property type="entry name" value="Notch_Cell-Fate_Det"/>
</dbReference>
<evidence type="ECO:0000256" key="6">
    <source>
        <dbReference type="PROSITE-ProRule" id="PRU00076"/>
    </source>
</evidence>
<dbReference type="Gene3D" id="2.10.70.10">
    <property type="entry name" value="Complement Module, domain 1"/>
    <property type="match status" value="3"/>
</dbReference>
<dbReference type="InterPro" id="IPR001759">
    <property type="entry name" value="PTX_dom"/>
</dbReference>
<proteinExistence type="predicted"/>
<keyword evidence="2 8" id="KW-0732">Signal</keyword>
<keyword evidence="4 6" id="KW-1015">Disulfide bond</keyword>
<dbReference type="SMART" id="SM00216">
    <property type="entry name" value="VWD"/>
    <property type="match status" value="1"/>
</dbReference>
<dbReference type="PROSITE" id="PS00022">
    <property type="entry name" value="EGF_1"/>
    <property type="match status" value="7"/>
</dbReference>
<feature type="domain" description="HYR" evidence="12">
    <location>
        <begin position="619"/>
        <end position="702"/>
    </location>
</feature>
<evidence type="ECO:0000256" key="2">
    <source>
        <dbReference type="ARBA" id="ARBA00022729"/>
    </source>
</evidence>
<dbReference type="Pfam" id="PF14670">
    <property type="entry name" value="FXa_inhibition"/>
    <property type="match status" value="1"/>
</dbReference>
<dbReference type="InterPro" id="IPR036465">
    <property type="entry name" value="vWFA_dom_sf"/>
</dbReference>
<dbReference type="Pfam" id="PF00092">
    <property type="entry name" value="VWA"/>
    <property type="match status" value="1"/>
</dbReference>
<evidence type="ECO:0000256" key="1">
    <source>
        <dbReference type="ARBA" id="ARBA00022536"/>
    </source>
</evidence>
<dbReference type="GO" id="GO:0032991">
    <property type="term" value="C:protein-containing complex"/>
    <property type="evidence" value="ECO:0007669"/>
    <property type="project" value="TreeGrafter"/>
</dbReference>